<dbReference type="Pfam" id="PF15711">
    <property type="entry name" value="ILEI"/>
    <property type="match status" value="1"/>
</dbReference>
<feature type="domain" description="ILEI/PANDER" evidence="9">
    <location>
        <begin position="126"/>
        <end position="215"/>
    </location>
</feature>
<dbReference type="GO" id="GO:0030246">
    <property type="term" value="F:carbohydrate binding"/>
    <property type="evidence" value="ECO:0007669"/>
    <property type="project" value="UniProtKB-UniRule"/>
</dbReference>
<keyword evidence="8" id="KW-0472">Membrane</keyword>
<evidence type="ECO:0000256" key="1">
    <source>
        <dbReference type="ARBA" id="ARBA00004613"/>
    </source>
</evidence>
<dbReference type="OrthoDB" id="440755at2759"/>
<protein>
    <submittedName>
        <fullName evidence="11">Protein FAM3B isoform X1</fullName>
    </submittedName>
</protein>
<dbReference type="InterPro" id="IPR039220">
    <property type="entry name" value="FAM3"/>
</dbReference>
<organism evidence="10 11">
    <name type="scientific">Geotrypetes seraphini</name>
    <name type="common">Gaboon caecilian</name>
    <name type="synonym">Caecilia seraphini</name>
    <dbReference type="NCBI Taxonomy" id="260995"/>
    <lineage>
        <taxon>Eukaryota</taxon>
        <taxon>Metazoa</taxon>
        <taxon>Chordata</taxon>
        <taxon>Craniata</taxon>
        <taxon>Vertebrata</taxon>
        <taxon>Euteleostomi</taxon>
        <taxon>Amphibia</taxon>
        <taxon>Gymnophiona</taxon>
        <taxon>Geotrypetes</taxon>
    </lineage>
</organism>
<evidence type="ECO:0000256" key="4">
    <source>
        <dbReference type="ARBA" id="ARBA00022729"/>
    </source>
</evidence>
<dbReference type="PANTHER" id="PTHR14592">
    <property type="entry name" value="UNCHARACTERIZED FAM3"/>
    <property type="match status" value="1"/>
</dbReference>
<dbReference type="CTD" id="54097"/>
<evidence type="ECO:0000256" key="6">
    <source>
        <dbReference type="ARBA" id="ARBA00023157"/>
    </source>
</evidence>
<evidence type="ECO:0000259" key="9">
    <source>
        <dbReference type="Pfam" id="PF15711"/>
    </source>
</evidence>
<evidence type="ECO:0000256" key="7">
    <source>
        <dbReference type="PROSITE-ProRule" id="PRU01375"/>
    </source>
</evidence>
<keyword evidence="8" id="KW-0812">Transmembrane</keyword>
<keyword evidence="6" id="KW-1015">Disulfide bond</keyword>
<evidence type="ECO:0000256" key="8">
    <source>
        <dbReference type="SAM" id="Phobius"/>
    </source>
</evidence>
<evidence type="ECO:0000313" key="10">
    <source>
        <dbReference type="Proteomes" id="UP000515159"/>
    </source>
</evidence>
<evidence type="ECO:0000256" key="2">
    <source>
        <dbReference type="ARBA" id="ARBA00010905"/>
    </source>
</evidence>
<keyword evidence="8" id="KW-1133">Transmembrane helix</keyword>
<keyword evidence="4" id="KW-0732">Signal</keyword>
<proteinExistence type="inferred from homology"/>
<dbReference type="AlphaFoldDB" id="A0A6P8R7T9"/>
<dbReference type="InterPro" id="IPR039477">
    <property type="entry name" value="ILEI/PANDER_dom"/>
</dbReference>
<evidence type="ECO:0000256" key="3">
    <source>
        <dbReference type="ARBA" id="ARBA00022525"/>
    </source>
</evidence>
<dbReference type="GeneID" id="117358767"/>
<dbReference type="Proteomes" id="UP000515159">
    <property type="component" value="Chromosome 4"/>
</dbReference>
<dbReference type="KEGG" id="gsh:117358767"/>
<feature type="transmembrane region" description="Helical" evidence="8">
    <location>
        <begin position="27"/>
        <end position="48"/>
    </location>
</feature>
<name>A0A6P8R7T9_GEOSA</name>
<accession>A0A6P8R7T9</accession>
<dbReference type="GO" id="GO:0005576">
    <property type="term" value="C:extracellular region"/>
    <property type="evidence" value="ECO:0007669"/>
    <property type="project" value="UniProtKB-SubCell"/>
</dbReference>
<gene>
    <name evidence="11" type="primary">FAM3B</name>
</gene>
<reference evidence="11" key="1">
    <citation type="submission" date="2025-08" db="UniProtKB">
        <authorList>
            <consortium name="RefSeq"/>
        </authorList>
    </citation>
    <scope>IDENTIFICATION</scope>
</reference>
<dbReference type="InParanoid" id="A0A6P8R7T9"/>
<comment type="subcellular location">
    <subcellularLocation>
        <location evidence="1">Secreted</location>
    </subcellularLocation>
</comment>
<dbReference type="PROSITE" id="PS52031">
    <property type="entry name" value="GG_LECTIN"/>
    <property type="match status" value="1"/>
</dbReference>
<keyword evidence="10" id="KW-1185">Reference proteome</keyword>
<keyword evidence="5 7" id="KW-0430">Lectin</keyword>
<dbReference type="RefSeq" id="XP_033796283.1">
    <property type="nucleotide sequence ID" value="XM_033940392.1"/>
</dbReference>
<evidence type="ECO:0000256" key="5">
    <source>
        <dbReference type="ARBA" id="ARBA00022734"/>
    </source>
</evidence>
<sequence>MVSPESVFGLCCLSVEKVLYTAASQDLFKAIALLLASISAWYLGYLIAASLPDETLTIAMNNIQKIGEKPVLQAPNPKRQKCDHWAACPEDTYAFRLVTGGGTMKHPKICFEDELLISETKKNTGRGLNVVVIDYATGKVVRVTNFDTYEKDVSEDLIKCLKETPPKAIIFIVTHDEASTKLKEGAKKALEELGSKKIRTLGFRSAWCFLAFKGGKLPDDFEQEKIIHSDDKNRYSGWPSELQIDGCIPKP</sequence>
<keyword evidence="3" id="KW-0964">Secreted</keyword>
<comment type="similarity">
    <text evidence="2">Belongs to the FAM3 family.</text>
</comment>
<dbReference type="FunCoup" id="A0A6P8R7T9">
    <property type="interactions" value="117"/>
</dbReference>
<evidence type="ECO:0000313" key="11">
    <source>
        <dbReference type="RefSeq" id="XP_033796283.1"/>
    </source>
</evidence>